<dbReference type="InterPro" id="IPR050678">
    <property type="entry name" value="DNA_Partitioning_ATPase"/>
</dbReference>
<dbReference type="InterPro" id="IPR027417">
    <property type="entry name" value="P-loop_NTPase"/>
</dbReference>
<dbReference type="EMBL" id="NVMX01000033">
    <property type="protein sequence ID" value="PDZ96666.1"/>
    <property type="molecule type" value="Genomic_DNA"/>
</dbReference>
<dbReference type="Pfam" id="PF13614">
    <property type="entry name" value="AAA_31"/>
    <property type="match status" value="1"/>
</dbReference>
<evidence type="ECO:0000313" key="2">
    <source>
        <dbReference type="EMBL" id="KZD36541.1"/>
    </source>
</evidence>
<protein>
    <submittedName>
        <fullName evidence="3">ParA family protein</fullName>
    </submittedName>
    <submittedName>
        <fullName evidence="2">Replication-associated protein</fullName>
    </submittedName>
</protein>
<dbReference type="RefSeq" id="WP_001018640.1">
    <property type="nucleotide sequence ID" value="NZ_JAEHBS010000024.1"/>
</dbReference>
<dbReference type="PANTHER" id="PTHR13696:SF99">
    <property type="entry name" value="COBYRINIC ACID AC-DIAMIDE SYNTHASE"/>
    <property type="match status" value="1"/>
</dbReference>
<dbReference type="EMBL" id="LJKA01000036">
    <property type="protein sequence ID" value="KZD36541.1"/>
    <property type="molecule type" value="Genomic_DNA"/>
</dbReference>
<dbReference type="Gene3D" id="3.40.50.300">
    <property type="entry name" value="P-loop containing nucleotide triphosphate hydrolases"/>
    <property type="match status" value="1"/>
</dbReference>
<sequence>MAITITVGNYKGGVGKTTNAVLNSYEFAKKGKRTLLVDLDPQSNATKSLMLTKSILNPDEIVTVEKTLMKGIQEGNLDGLEVEIMENLHLLPSYVDFQDFAKFLYKNCSSEAEEDHYFKGLLEKIKHKYDYIFIDVPPMSLEVTKNAVVASDYVLIALQTQERSLTGAENYINELIKLKEQYDLDIEVVGVLPVLLKNNGKVDEYIMENAREIFGEENLFKNIVPQMERIKRFDVNGITEKDRHDMNVIELYETISDELLSRIDMFEKMKVGV</sequence>
<proteinExistence type="predicted"/>
<comment type="caution">
    <text evidence="2">The sequence shown here is derived from an EMBL/GenBank/DDBJ whole genome shotgun (WGS) entry which is preliminary data.</text>
</comment>
<dbReference type="PANTHER" id="PTHR13696">
    <property type="entry name" value="P-LOOP CONTAINING NUCLEOSIDE TRIPHOSPHATE HYDROLASE"/>
    <property type="match status" value="1"/>
</dbReference>
<dbReference type="Proteomes" id="UP000076501">
    <property type="component" value="Unassembled WGS sequence"/>
</dbReference>
<evidence type="ECO:0000313" key="3">
    <source>
        <dbReference type="EMBL" id="PDZ96666.1"/>
    </source>
</evidence>
<organism evidence="2 4">
    <name type="scientific">Bacillus cereus</name>
    <dbReference type="NCBI Taxonomy" id="1396"/>
    <lineage>
        <taxon>Bacteria</taxon>
        <taxon>Bacillati</taxon>
        <taxon>Bacillota</taxon>
        <taxon>Bacilli</taxon>
        <taxon>Bacillales</taxon>
        <taxon>Bacillaceae</taxon>
        <taxon>Bacillus</taxon>
        <taxon>Bacillus cereus group</taxon>
    </lineage>
</organism>
<evidence type="ECO:0000313" key="4">
    <source>
        <dbReference type="Proteomes" id="UP000076501"/>
    </source>
</evidence>
<reference evidence="3 5" key="2">
    <citation type="submission" date="2017-09" db="EMBL/GenBank/DDBJ databases">
        <title>Large-scale bioinformatics analysis of Bacillus genomes uncovers conserved roles of natural products in bacterial physiology.</title>
        <authorList>
            <consortium name="Agbiome Team Llc"/>
            <person name="Bleich R.M."/>
            <person name="Grubbs K.J."/>
            <person name="Santa Maria K.C."/>
            <person name="Allen S.E."/>
            <person name="Farag S."/>
            <person name="Shank E.A."/>
            <person name="Bowers A."/>
        </authorList>
    </citation>
    <scope>NUCLEOTIDE SEQUENCE [LARGE SCALE GENOMIC DNA]</scope>
    <source>
        <strain evidence="3 5">AFS092789</strain>
    </source>
</reference>
<dbReference type="Proteomes" id="UP000219922">
    <property type="component" value="Unassembled WGS sequence"/>
</dbReference>
<feature type="domain" description="AAA" evidence="1">
    <location>
        <begin position="4"/>
        <end position="186"/>
    </location>
</feature>
<accession>A0A161QV99</accession>
<dbReference type="PATRIC" id="fig|1396.539.peg.3500"/>
<dbReference type="AlphaFoldDB" id="A0A161QV99"/>
<gene>
    <name evidence="2" type="ORF">B4082_2358</name>
    <name evidence="3" type="ORF">CON36_21735</name>
</gene>
<reference evidence="2 4" key="1">
    <citation type="submission" date="2015-09" db="EMBL/GenBank/DDBJ databases">
        <title>Bacillus cereus food isolates.</title>
        <authorList>
            <person name="Boekhorst J."/>
        </authorList>
    </citation>
    <scope>NUCLEOTIDE SEQUENCE [LARGE SCALE GENOMIC DNA]</scope>
    <source>
        <strain evidence="2 4">B4082</strain>
    </source>
</reference>
<dbReference type="InterPro" id="IPR025669">
    <property type="entry name" value="AAA_dom"/>
</dbReference>
<evidence type="ECO:0000313" key="5">
    <source>
        <dbReference type="Proteomes" id="UP000219922"/>
    </source>
</evidence>
<evidence type="ECO:0000259" key="1">
    <source>
        <dbReference type="Pfam" id="PF13614"/>
    </source>
</evidence>
<dbReference type="SUPFAM" id="SSF52540">
    <property type="entry name" value="P-loop containing nucleoside triphosphate hydrolases"/>
    <property type="match status" value="1"/>
</dbReference>
<name>A0A161QV99_BACCE</name>
<dbReference type="CDD" id="cd02042">
    <property type="entry name" value="ParAB_family"/>
    <property type="match status" value="1"/>
</dbReference>